<sequence length="354" mass="39900">MKTLSITSNSQKEILEETVSQLRKGGLVVFPSDTVYGLLVDATNEKAVQKLLKFKNRPAGKPISVFTTWNQLPHLAKVDKLRQKKLHELFPGPYTIILSSKHKTSLLLESEEKTLGVRIPNSRLIDELTTRYRKPITATSANLSGNSPHYSVSSLFNSLSEKKKNLIDLVIDAGTLPRNKPSTVVDMTKEKIKILRRGDVGLQENKVNISNSENETKRIAKNILRNISKEKNTKAIAFIIRGELGAGKTIFVKGIGEHLGIDNIISPTYVVMYEYKTSHKKVKKLIHADLYTITSPDEFKHLGIKEALEKNNVLCVEWGEKAGEILDILSEKTHIVYVDIKYLNQNKREIIYTV</sequence>
<accession>A0A1F7J4Q0</accession>
<keyword evidence="7" id="KW-0548">Nucleotidyltransferase</keyword>
<dbReference type="GO" id="GO:0000049">
    <property type="term" value="F:tRNA binding"/>
    <property type="evidence" value="ECO:0007669"/>
    <property type="project" value="TreeGrafter"/>
</dbReference>
<dbReference type="PANTHER" id="PTHR17490">
    <property type="entry name" value="SUA5"/>
    <property type="match status" value="1"/>
</dbReference>
<keyword evidence="6" id="KW-0819">tRNA processing</keyword>
<evidence type="ECO:0000256" key="2">
    <source>
        <dbReference type="ARBA" id="ARBA00007663"/>
    </source>
</evidence>
<dbReference type="InterPro" id="IPR003442">
    <property type="entry name" value="T6A_TsaE"/>
</dbReference>
<evidence type="ECO:0000256" key="7">
    <source>
        <dbReference type="ARBA" id="ARBA00022695"/>
    </source>
</evidence>
<dbReference type="SUPFAM" id="SSF55821">
    <property type="entry name" value="YrdC/RibB"/>
    <property type="match status" value="1"/>
</dbReference>
<organism evidence="13 14">
    <name type="scientific">Candidatus Roizmanbacteria bacterium RIFCSPLOWO2_01_FULL_40_42</name>
    <dbReference type="NCBI Taxonomy" id="1802066"/>
    <lineage>
        <taxon>Bacteria</taxon>
        <taxon>Candidatus Roizmaniibacteriota</taxon>
    </lineage>
</organism>
<evidence type="ECO:0000256" key="11">
    <source>
        <dbReference type="ARBA" id="ARBA00048366"/>
    </source>
</evidence>
<dbReference type="GO" id="GO:0005524">
    <property type="term" value="F:ATP binding"/>
    <property type="evidence" value="ECO:0007669"/>
    <property type="project" value="UniProtKB-KW"/>
</dbReference>
<dbReference type="NCBIfam" id="TIGR00057">
    <property type="entry name" value="L-threonylcarbamoyladenylate synthase"/>
    <property type="match status" value="1"/>
</dbReference>
<dbReference type="EC" id="2.7.7.87" evidence="3"/>
<keyword evidence="8" id="KW-0547">Nucleotide-binding</keyword>
<comment type="subcellular location">
    <subcellularLocation>
        <location evidence="1">Cytoplasm</location>
    </subcellularLocation>
</comment>
<dbReference type="Pfam" id="PF01300">
    <property type="entry name" value="Sua5_yciO_yrdC"/>
    <property type="match status" value="1"/>
</dbReference>
<dbReference type="PANTHER" id="PTHR17490:SF16">
    <property type="entry name" value="THREONYLCARBAMOYL-AMP SYNTHASE"/>
    <property type="match status" value="1"/>
</dbReference>
<dbReference type="GO" id="GO:0006450">
    <property type="term" value="P:regulation of translational fidelity"/>
    <property type="evidence" value="ECO:0007669"/>
    <property type="project" value="TreeGrafter"/>
</dbReference>
<feature type="domain" description="YrdC-like" evidence="12">
    <location>
        <begin position="12"/>
        <end position="200"/>
    </location>
</feature>
<dbReference type="NCBIfam" id="TIGR00150">
    <property type="entry name" value="T6A_YjeE"/>
    <property type="match status" value="1"/>
</dbReference>
<evidence type="ECO:0000256" key="1">
    <source>
        <dbReference type="ARBA" id="ARBA00004496"/>
    </source>
</evidence>
<keyword evidence="9" id="KW-0067">ATP-binding</keyword>
<keyword evidence="5" id="KW-0808">Transferase</keyword>
<keyword evidence="4" id="KW-0963">Cytoplasm</keyword>
<dbReference type="GO" id="GO:0003725">
    <property type="term" value="F:double-stranded RNA binding"/>
    <property type="evidence" value="ECO:0007669"/>
    <property type="project" value="InterPro"/>
</dbReference>
<evidence type="ECO:0000256" key="3">
    <source>
        <dbReference type="ARBA" id="ARBA00012584"/>
    </source>
</evidence>
<dbReference type="Pfam" id="PF02367">
    <property type="entry name" value="TsaE"/>
    <property type="match status" value="1"/>
</dbReference>
<comment type="caution">
    <text evidence="13">The sequence shown here is derived from an EMBL/GenBank/DDBJ whole genome shotgun (WGS) entry which is preliminary data.</text>
</comment>
<evidence type="ECO:0000256" key="9">
    <source>
        <dbReference type="ARBA" id="ARBA00022840"/>
    </source>
</evidence>
<dbReference type="InterPro" id="IPR027417">
    <property type="entry name" value="P-loop_NTPase"/>
</dbReference>
<dbReference type="SUPFAM" id="SSF52540">
    <property type="entry name" value="P-loop containing nucleoside triphosphate hydrolases"/>
    <property type="match status" value="1"/>
</dbReference>
<gene>
    <name evidence="13" type="ORF">A3B50_02225</name>
</gene>
<dbReference type="Gene3D" id="3.90.870.10">
    <property type="entry name" value="DHBP synthase"/>
    <property type="match status" value="1"/>
</dbReference>
<evidence type="ECO:0000256" key="4">
    <source>
        <dbReference type="ARBA" id="ARBA00022490"/>
    </source>
</evidence>
<dbReference type="EMBL" id="MGAQ01000015">
    <property type="protein sequence ID" value="OGK50577.1"/>
    <property type="molecule type" value="Genomic_DNA"/>
</dbReference>
<dbReference type="Proteomes" id="UP000178558">
    <property type="component" value="Unassembled WGS sequence"/>
</dbReference>
<dbReference type="AlphaFoldDB" id="A0A1F7J4Q0"/>
<dbReference type="Gene3D" id="3.40.50.300">
    <property type="entry name" value="P-loop containing nucleotide triphosphate hydrolases"/>
    <property type="match status" value="1"/>
</dbReference>
<dbReference type="GO" id="GO:0061710">
    <property type="term" value="F:L-threonylcarbamoyladenylate synthase"/>
    <property type="evidence" value="ECO:0007669"/>
    <property type="project" value="UniProtKB-EC"/>
</dbReference>
<evidence type="ECO:0000256" key="10">
    <source>
        <dbReference type="ARBA" id="ARBA00029774"/>
    </source>
</evidence>
<evidence type="ECO:0000256" key="6">
    <source>
        <dbReference type="ARBA" id="ARBA00022694"/>
    </source>
</evidence>
<evidence type="ECO:0000256" key="5">
    <source>
        <dbReference type="ARBA" id="ARBA00022679"/>
    </source>
</evidence>
<comment type="similarity">
    <text evidence="2">Belongs to the SUA5 family.</text>
</comment>
<proteinExistence type="inferred from homology"/>
<evidence type="ECO:0000259" key="12">
    <source>
        <dbReference type="PROSITE" id="PS51163"/>
    </source>
</evidence>
<protein>
    <recommendedName>
        <fullName evidence="10">L-threonylcarbamoyladenylate synthase</fullName>
        <ecNumber evidence="3">2.7.7.87</ecNumber>
    </recommendedName>
    <alternativeName>
        <fullName evidence="10">L-threonylcarbamoyladenylate synthase</fullName>
    </alternativeName>
</protein>
<dbReference type="InterPro" id="IPR050156">
    <property type="entry name" value="TC-AMP_synthase_SUA5"/>
</dbReference>
<comment type="catalytic activity">
    <reaction evidence="11">
        <text>L-threonine + hydrogencarbonate + ATP = L-threonylcarbamoyladenylate + diphosphate + H2O</text>
        <dbReference type="Rhea" id="RHEA:36407"/>
        <dbReference type="ChEBI" id="CHEBI:15377"/>
        <dbReference type="ChEBI" id="CHEBI:17544"/>
        <dbReference type="ChEBI" id="CHEBI:30616"/>
        <dbReference type="ChEBI" id="CHEBI:33019"/>
        <dbReference type="ChEBI" id="CHEBI:57926"/>
        <dbReference type="ChEBI" id="CHEBI:73682"/>
        <dbReference type="EC" id="2.7.7.87"/>
    </reaction>
</comment>
<evidence type="ECO:0000256" key="8">
    <source>
        <dbReference type="ARBA" id="ARBA00022741"/>
    </source>
</evidence>
<dbReference type="InterPro" id="IPR017945">
    <property type="entry name" value="DHBP_synth_RibB-like_a/b_dom"/>
</dbReference>
<dbReference type="GO" id="GO:0005737">
    <property type="term" value="C:cytoplasm"/>
    <property type="evidence" value="ECO:0007669"/>
    <property type="project" value="UniProtKB-SubCell"/>
</dbReference>
<evidence type="ECO:0000313" key="13">
    <source>
        <dbReference type="EMBL" id="OGK50577.1"/>
    </source>
</evidence>
<evidence type="ECO:0000313" key="14">
    <source>
        <dbReference type="Proteomes" id="UP000178558"/>
    </source>
</evidence>
<name>A0A1F7J4Q0_9BACT</name>
<reference evidence="13 14" key="1">
    <citation type="journal article" date="2016" name="Nat. Commun.">
        <title>Thousands of microbial genomes shed light on interconnected biogeochemical processes in an aquifer system.</title>
        <authorList>
            <person name="Anantharaman K."/>
            <person name="Brown C.T."/>
            <person name="Hug L.A."/>
            <person name="Sharon I."/>
            <person name="Castelle C.J."/>
            <person name="Probst A.J."/>
            <person name="Thomas B.C."/>
            <person name="Singh A."/>
            <person name="Wilkins M.J."/>
            <person name="Karaoz U."/>
            <person name="Brodie E.L."/>
            <person name="Williams K.H."/>
            <person name="Hubbard S.S."/>
            <person name="Banfield J.F."/>
        </authorList>
    </citation>
    <scope>NUCLEOTIDE SEQUENCE [LARGE SCALE GENOMIC DNA]</scope>
</reference>
<dbReference type="PROSITE" id="PS51163">
    <property type="entry name" value="YRDC"/>
    <property type="match status" value="1"/>
</dbReference>
<dbReference type="InterPro" id="IPR006070">
    <property type="entry name" value="Sua5-like_dom"/>
</dbReference>
<dbReference type="GO" id="GO:0002949">
    <property type="term" value="P:tRNA threonylcarbamoyladenosine modification"/>
    <property type="evidence" value="ECO:0007669"/>
    <property type="project" value="InterPro"/>
</dbReference>